<organism evidence="16 17">
    <name type="scientific">Limulus polyphemus</name>
    <name type="common">Atlantic horseshoe crab</name>
    <dbReference type="NCBI Taxonomy" id="6850"/>
    <lineage>
        <taxon>Eukaryota</taxon>
        <taxon>Metazoa</taxon>
        <taxon>Ecdysozoa</taxon>
        <taxon>Arthropoda</taxon>
        <taxon>Chelicerata</taxon>
        <taxon>Merostomata</taxon>
        <taxon>Xiphosura</taxon>
        <taxon>Limulidae</taxon>
        <taxon>Limulus</taxon>
    </lineage>
</organism>
<evidence type="ECO:0000259" key="14">
    <source>
        <dbReference type="Pfam" id="PF21404"/>
    </source>
</evidence>
<evidence type="ECO:0000256" key="2">
    <source>
        <dbReference type="ARBA" id="ARBA00004865"/>
    </source>
</evidence>
<evidence type="ECO:0000259" key="13">
    <source>
        <dbReference type="Pfam" id="PF02878"/>
    </source>
</evidence>
<keyword evidence="5" id="KW-0597">Phosphoprotein</keyword>
<comment type="similarity">
    <text evidence="3 11">Belongs to the phosphohexose mutase family.</text>
</comment>
<name>A0ABM1TDP7_LIMPO</name>
<dbReference type="RefSeq" id="XP_022254003.1">
    <property type="nucleotide sequence ID" value="XM_022398295.1"/>
</dbReference>
<dbReference type="PANTHER" id="PTHR45955">
    <property type="entry name" value="PHOSPHOACETYLGLUCOSAMINE MUTASE"/>
    <property type="match status" value="1"/>
</dbReference>
<comment type="cofactor">
    <cofactor evidence="11">
        <name>Mg(2+)</name>
        <dbReference type="ChEBI" id="CHEBI:18420"/>
    </cofactor>
    <text evidence="11">Binds 1 Mg(2+) ion per subunit.</text>
</comment>
<keyword evidence="7 11" id="KW-0460">Magnesium</keyword>
<dbReference type="PANTHER" id="PTHR45955:SF1">
    <property type="entry name" value="PHOSPHOACETYLGLUCOSAMINE MUTASE"/>
    <property type="match status" value="1"/>
</dbReference>
<evidence type="ECO:0000256" key="7">
    <source>
        <dbReference type="ARBA" id="ARBA00022842"/>
    </source>
</evidence>
<reference evidence="17" key="1">
    <citation type="submission" date="2025-08" db="UniProtKB">
        <authorList>
            <consortium name="RefSeq"/>
        </authorList>
    </citation>
    <scope>IDENTIFICATION</scope>
    <source>
        <tissue evidence="17">Muscle</tissue>
    </source>
</reference>
<dbReference type="CDD" id="cd03086">
    <property type="entry name" value="PGM3"/>
    <property type="match status" value="1"/>
</dbReference>
<evidence type="ECO:0000256" key="11">
    <source>
        <dbReference type="PIRNR" id="PIRNR016408"/>
    </source>
</evidence>
<evidence type="ECO:0000259" key="15">
    <source>
        <dbReference type="Pfam" id="PF21405"/>
    </source>
</evidence>
<evidence type="ECO:0000256" key="6">
    <source>
        <dbReference type="ARBA" id="ARBA00022723"/>
    </source>
</evidence>
<dbReference type="InterPro" id="IPR016055">
    <property type="entry name" value="A-D-PHexomutase_a/b/a-I/II/III"/>
</dbReference>
<gene>
    <name evidence="17" type="primary">LOC106469741</name>
</gene>
<protein>
    <recommendedName>
        <fullName evidence="4 11">Phosphoacetylglucosamine mutase</fullName>
        <shortName evidence="11">PAGM</shortName>
        <ecNumber evidence="4 11">5.4.2.3</ecNumber>
    </recommendedName>
    <alternativeName>
        <fullName evidence="10 11">Acetylglucosamine phosphomutase</fullName>
    </alternativeName>
    <alternativeName>
        <fullName evidence="9 11">N-acetylglucosamine-phosphate mutase</fullName>
    </alternativeName>
</protein>
<dbReference type="InterPro" id="IPR005843">
    <property type="entry name" value="A-D-PHexomutase_C"/>
</dbReference>
<accession>A0ABM1TDP7</accession>
<keyword evidence="16" id="KW-1185">Reference proteome</keyword>
<evidence type="ECO:0000256" key="10">
    <source>
        <dbReference type="ARBA" id="ARBA00032065"/>
    </source>
</evidence>
<dbReference type="SUPFAM" id="SSF55957">
    <property type="entry name" value="Phosphoglucomutase, C-terminal domain"/>
    <property type="match status" value="1"/>
</dbReference>
<dbReference type="InterPro" id="IPR016657">
    <property type="entry name" value="PAGM"/>
</dbReference>
<dbReference type="GeneID" id="106469741"/>
<dbReference type="Gene3D" id="3.30.310.50">
    <property type="entry name" value="Alpha-D-phosphohexomutase, C-terminal domain"/>
    <property type="match status" value="1"/>
</dbReference>
<evidence type="ECO:0000259" key="12">
    <source>
        <dbReference type="Pfam" id="PF00408"/>
    </source>
</evidence>
<evidence type="ECO:0000256" key="9">
    <source>
        <dbReference type="ARBA" id="ARBA00031926"/>
    </source>
</evidence>
<dbReference type="Pfam" id="PF00408">
    <property type="entry name" value="PGM_PMM_IV"/>
    <property type="match status" value="1"/>
</dbReference>
<evidence type="ECO:0000256" key="8">
    <source>
        <dbReference type="ARBA" id="ARBA00023235"/>
    </source>
</evidence>
<proteinExistence type="inferred from homology"/>
<evidence type="ECO:0000256" key="5">
    <source>
        <dbReference type="ARBA" id="ARBA00022553"/>
    </source>
</evidence>
<dbReference type="PIRSF" id="PIRSF016408">
    <property type="entry name" value="PAGM"/>
    <property type="match status" value="1"/>
</dbReference>
<feature type="domain" description="Alpha-D-phosphohexomutase alpha/beta/alpha" evidence="13">
    <location>
        <begin position="1"/>
        <end position="31"/>
    </location>
</feature>
<dbReference type="InterPro" id="IPR049022">
    <property type="entry name" value="AMG1_III"/>
</dbReference>
<dbReference type="InterPro" id="IPR036900">
    <property type="entry name" value="A-D-PHexomutase_C_sf"/>
</dbReference>
<sequence>MITASHNPEEDNGVKLVDPMGEMLEEEWEKLASQLANVSDDQVVSAMEGIITDCSVDMNTPSSVFLAYDTRQSSPHLAQAVIDGVQSLEGHVENFGILTTPQLHYLVRCKNTNEQYGACSEEGYYRKLSKAFLHLRTVGASKGNYQSSLNLDGANGVGALKMKVFQKYLGEGLNVTIFNDGSKGKLNHMCGADFVKVQQKIPEGIPVEAGVRCVSFDGDADRVVYFYLDDNQKFHLLDGDKIATMVTAYLKDLLSAAGVDLDLCIVQTAYANGSSTYFISDILKVPVVCVPTGVKHLHHRAQQADIGVYFEANGHGTVVFSDKTIEKLETVVKSSSRPEQKKAAQKVMDVINLINQTVGDAISDMLLVETVLHDRGWSVADWDQIYKDLPNRQLKVMVADRKVITTTDAERICVTPDSLQEAINSLTSKYLCSRAFVRPSGTEDVVRVYAEATTQENADMLAYEVSKKVYQLAGGVGSEPQPPV</sequence>
<feature type="domain" description="Phosphoacetylglucosamine mutase AMG1" evidence="15">
    <location>
        <begin position="121"/>
        <end position="224"/>
    </location>
</feature>
<comment type="function">
    <text evidence="11">Catalyzes the conversion of GlcNAc-6-P into GlcNAc-1-P during the synthesis of uridine diphosphate/UDP-GlcNAc, a sugar nucleotide critical to multiple glycosylation pathways including protein N- and O-glycosylation.</text>
</comment>
<evidence type="ECO:0000256" key="1">
    <source>
        <dbReference type="ARBA" id="ARBA00000558"/>
    </source>
</evidence>
<dbReference type="Pfam" id="PF21404">
    <property type="entry name" value="AMG1_III"/>
    <property type="match status" value="1"/>
</dbReference>
<keyword evidence="8 11" id="KW-0413">Isomerase</keyword>
<feature type="domain" description="Alpha-D-phosphohexomutase alpha/beta/alpha" evidence="13">
    <location>
        <begin position="59"/>
        <end position="111"/>
    </location>
</feature>
<dbReference type="Pfam" id="PF02878">
    <property type="entry name" value="PGM_PMM_I"/>
    <property type="match status" value="2"/>
</dbReference>
<dbReference type="Pfam" id="PF21405">
    <property type="entry name" value="AMG1_II"/>
    <property type="match status" value="1"/>
</dbReference>
<evidence type="ECO:0000313" key="16">
    <source>
        <dbReference type="Proteomes" id="UP000694941"/>
    </source>
</evidence>
<feature type="domain" description="Alpha-D-phosphohexomutase C-terminal" evidence="12">
    <location>
        <begin position="429"/>
        <end position="466"/>
    </location>
</feature>
<evidence type="ECO:0000256" key="3">
    <source>
        <dbReference type="ARBA" id="ARBA00010231"/>
    </source>
</evidence>
<evidence type="ECO:0000256" key="4">
    <source>
        <dbReference type="ARBA" id="ARBA00012731"/>
    </source>
</evidence>
<evidence type="ECO:0000313" key="17">
    <source>
        <dbReference type="RefSeq" id="XP_022254003.1"/>
    </source>
</evidence>
<keyword evidence="6 11" id="KW-0479">Metal-binding</keyword>
<comment type="catalytic activity">
    <reaction evidence="1 11">
        <text>N-acetyl-alpha-D-glucosamine 1-phosphate = N-acetyl-D-glucosamine 6-phosphate</text>
        <dbReference type="Rhea" id="RHEA:23804"/>
        <dbReference type="ChEBI" id="CHEBI:57513"/>
        <dbReference type="ChEBI" id="CHEBI:57776"/>
        <dbReference type="EC" id="5.4.2.3"/>
    </reaction>
</comment>
<dbReference type="EC" id="5.4.2.3" evidence="4 11"/>
<dbReference type="SUPFAM" id="SSF53738">
    <property type="entry name" value="Phosphoglucomutase, first 3 domains"/>
    <property type="match status" value="2"/>
</dbReference>
<comment type="pathway">
    <text evidence="2 11">Nucleotide-sugar biosynthesis; UDP-N-acetyl-alpha-D-glucosamine biosynthesis; N-acetyl-alpha-D-glucosamine 1-phosphate from alpha-D-glucosamine 6-phosphate (route I): step 2/2.</text>
</comment>
<dbReference type="InterPro" id="IPR005844">
    <property type="entry name" value="A-D-PHexomutase_a/b/a-I"/>
</dbReference>
<dbReference type="Proteomes" id="UP000694941">
    <property type="component" value="Unplaced"/>
</dbReference>
<dbReference type="InterPro" id="IPR049023">
    <property type="entry name" value="AMG1_II"/>
</dbReference>
<dbReference type="Gene3D" id="3.40.120.10">
    <property type="entry name" value="Alpha-D-Glucose-1,6-Bisphosphate, subunit A, domain 3"/>
    <property type="match status" value="2"/>
</dbReference>
<feature type="domain" description="Phosphoacetylglucosamine mutase AMG1" evidence="14">
    <location>
        <begin position="238"/>
        <end position="377"/>
    </location>
</feature>